<name>A0A1F6NIN1_9BACT</name>
<comment type="similarity">
    <text evidence="1">Belongs to the UPF0161 family.</text>
</comment>
<evidence type="ECO:0000313" key="3">
    <source>
        <dbReference type="Proteomes" id="UP000177803"/>
    </source>
</evidence>
<proteinExistence type="inferred from homology"/>
<dbReference type="PANTHER" id="PTHR33383:SF1">
    <property type="entry name" value="MEMBRANE PROTEIN INSERTION EFFICIENCY FACTOR-RELATED"/>
    <property type="match status" value="1"/>
</dbReference>
<comment type="function">
    <text evidence="1">Could be involved in insertion of integral membrane proteins into the membrane.</text>
</comment>
<dbReference type="SMART" id="SM01234">
    <property type="entry name" value="Haemolytic"/>
    <property type="match status" value="1"/>
</dbReference>
<dbReference type="InterPro" id="IPR002696">
    <property type="entry name" value="Membr_insert_effic_factor_YidD"/>
</dbReference>
<dbReference type="NCBIfam" id="TIGR00278">
    <property type="entry name" value="membrane protein insertion efficiency factor YidD"/>
    <property type="match status" value="1"/>
</dbReference>
<dbReference type="Proteomes" id="UP000177803">
    <property type="component" value="Unassembled WGS sequence"/>
</dbReference>
<keyword evidence="1" id="KW-1003">Cell membrane</keyword>
<dbReference type="HAMAP" id="MF_00386">
    <property type="entry name" value="UPF0161_YidD"/>
    <property type="match status" value="1"/>
</dbReference>
<evidence type="ECO:0000313" key="2">
    <source>
        <dbReference type="EMBL" id="OGH83741.1"/>
    </source>
</evidence>
<reference evidence="2 3" key="1">
    <citation type="journal article" date="2016" name="Nat. Commun.">
        <title>Thousands of microbial genomes shed light on interconnected biogeochemical processes in an aquifer system.</title>
        <authorList>
            <person name="Anantharaman K."/>
            <person name="Brown C.T."/>
            <person name="Hug L.A."/>
            <person name="Sharon I."/>
            <person name="Castelle C.J."/>
            <person name="Probst A.J."/>
            <person name="Thomas B.C."/>
            <person name="Singh A."/>
            <person name="Wilkins M.J."/>
            <person name="Karaoz U."/>
            <person name="Brodie E.L."/>
            <person name="Williams K.H."/>
            <person name="Hubbard S.S."/>
            <person name="Banfield J.F."/>
        </authorList>
    </citation>
    <scope>NUCLEOTIDE SEQUENCE [LARGE SCALE GENOMIC DNA]</scope>
</reference>
<comment type="caution">
    <text evidence="2">The sequence shown here is derived from an EMBL/GenBank/DDBJ whole genome shotgun (WGS) entry which is preliminary data.</text>
</comment>
<sequence length="83" mass="9849">MRKLFYYLRVPVLWVIWVYQKTFSPDHGLFRGRFPHGYCRFYPSCSEYGYQVIKKYGLVVGIPKAAWRVLRCNPWSKGGVDVP</sequence>
<comment type="subcellular location">
    <subcellularLocation>
        <location evidence="1">Cell membrane</location>
        <topology evidence="1">Peripheral membrane protein</topology>
        <orientation evidence="1">Cytoplasmic side</orientation>
    </subcellularLocation>
</comment>
<dbReference type="Pfam" id="PF01809">
    <property type="entry name" value="YidD"/>
    <property type="match status" value="1"/>
</dbReference>
<keyword evidence="1" id="KW-0472">Membrane</keyword>
<accession>A0A1F6NIN1</accession>
<dbReference type="AlphaFoldDB" id="A0A1F6NIN1"/>
<gene>
    <name evidence="2" type="ORF">A2261_04165</name>
</gene>
<organism evidence="2 3">
    <name type="scientific">Candidatus Magasanikbacteria bacterium RIFOXYA2_FULL_44_8</name>
    <dbReference type="NCBI Taxonomy" id="1798696"/>
    <lineage>
        <taxon>Bacteria</taxon>
        <taxon>Candidatus Magasanikiibacteriota</taxon>
    </lineage>
</organism>
<dbReference type="GO" id="GO:0005886">
    <property type="term" value="C:plasma membrane"/>
    <property type="evidence" value="ECO:0007669"/>
    <property type="project" value="UniProtKB-SubCell"/>
</dbReference>
<protein>
    <recommendedName>
        <fullName evidence="1">Putative membrane protein insertion efficiency factor</fullName>
    </recommendedName>
</protein>
<dbReference type="PANTHER" id="PTHR33383">
    <property type="entry name" value="MEMBRANE PROTEIN INSERTION EFFICIENCY FACTOR-RELATED"/>
    <property type="match status" value="1"/>
</dbReference>
<evidence type="ECO:0000256" key="1">
    <source>
        <dbReference type="HAMAP-Rule" id="MF_00386"/>
    </source>
</evidence>
<dbReference type="EMBL" id="MFQR01000067">
    <property type="protein sequence ID" value="OGH83741.1"/>
    <property type="molecule type" value="Genomic_DNA"/>
</dbReference>